<dbReference type="EMBL" id="AJXZ01000005">
    <property type="protein sequence ID" value="EIM77366.1"/>
    <property type="molecule type" value="Genomic_DNA"/>
</dbReference>
<reference evidence="1 2" key="1">
    <citation type="journal article" date="2012" name="J. Bacteriol.">
        <title>Genome Sequence of Nitratireductor aquibiodomus Strain RA22.</title>
        <authorList>
            <person name="Singh A."/>
            <person name="Jangir P.K."/>
            <person name="Kumari C."/>
            <person name="Sharma R."/>
        </authorList>
    </citation>
    <scope>NUCLEOTIDE SEQUENCE [LARGE SCALE GENOMIC DNA]</scope>
    <source>
        <strain evidence="1 2">RA22</strain>
    </source>
</reference>
<name>I5C6B4_9HYPH</name>
<comment type="caution">
    <text evidence="1">The sequence shown here is derived from an EMBL/GenBank/DDBJ whole genome shotgun (WGS) entry which is preliminary data.</text>
</comment>
<organism evidence="1 2">
    <name type="scientific">Nitratireductor aquibiodomus RA22</name>
    <dbReference type="NCBI Taxonomy" id="1189611"/>
    <lineage>
        <taxon>Bacteria</taxon>
        <taxon>Pseudomonadati</taxon>
        <taxon>Pseudomonadota</taxon>
        <taxon>Alphaproteobacteria</taxon>
        <taxon>Hyphomicrobiales</taxon>
        <taxon>Phyllobacteriaceae</taxon>
        <taxon>Nitratireductor</taxon>
    </lineage>
</organism>
<evidence type="ECO:0000313" key="1">
    <source>
        <dbReference type="EMBL" id="EIM77366.1"/>
    </source>
</evidence>
<dbReference type="InterPro" id="IPR029061">
    <property type="entry name" value="THDP-binding"/>
</dbReference>
<gene>
    <name evidence="1" type="ORF">A33O_02768</name>
</gene>
<protein>
    <submittedName>
        <fullName evidence="1">Acetolactate synthase</fullName>
    </submittedName>
</protein>
<sequence>MQGRSIAELETALAEARAAKGPFVVVIDTDPYPTTEAGGYWWDVAVPEVSDRQEVNAARKAYENALKERT</sequence>
<evidence type="ECO:0000313" key="2">
    <source>
        <dbReference type="Proteomes" id="UP000004622"/>
    </source>
</evidence>
<proteinExistence type="predicted"/>
<dbReference type="AlphaFoldDB" id="I5C6B4"/>
<dbReference type="Proteomes" id="UP000004622">
    <property type="component" value="Unassembled WGS sequence"/>
</dbReference>
<accession>I5C6B4</accession>
<dbReference type="PATRIC" id="fig|1189611.3.peg.566"/>
<dbReference type="SUPFAM" id="SSF52518">
    <property type="entry name" value="Thiamin diphosphate-binding fold (THDP-binding)"/>
    <property type="match status" value="1"/>
</dbReference>